<evidence type="ECO:0000313" key="2">
    <source>
        <dbReference type="Proteomes" id="UP000188354"/>
    </source>
</evidence>
<proteinExistence type="predicted"/>
<name>A0A4P1QS99_LUPAN</name>
<sequence length="58" mass="6559">MLAIFSQVNMERKSIPTYKEWAKYLKKIRIGIQVVNSVLSCWDSGVAVVVGTDGRRIC</sequence>
<organism evidence="1 2">
    <name type="scientific">Lupinus angustifolius</name>
    <name type="common">Narrow-leaved blue lupine</name>
    <dbReference type="NCBI Taxonomy" id="3871"/>
    <lineage>
        <taxon>Eukaryota</taxon>
        <taxon>Viridiplantae</taxon>
        <taxon>Streptophyta</taxon>
        <taxon>Embryophyta</taxon>
        <taxon>Tracheophyta</taxon>
        <taxon>Spermatophyta</taxon>
        <taxon>Magnoliopsida</taxon>
        <taxon>eudicotyledons</taxon>
        <taxon>Gunneridae</taxon>
        <taxon>Pentapetalae</taxon>
        <taxon>rosids</taxon>
        <taxon>fabids</taxon>
        <taxon>Fabales</taxon>
        <taxon>Fabaceae</taxon>
        <taxon>Papilionoideae</taxon>
        <taxon>50 kb inversion clade</taxon>
        <taxon>genistoids sensu lato</taxon>
        <taxon>core genistoids</taxon>
        <taxon>Genisteae</taxon>
        <taxon>Lupinus</taxon>
    </lineage>
</organism>
<protein>
    <submittedName>
        <fullName evidence="1">Uncharacterized protein</fullName>
    </submittedName>
</protein>
<evidence type="ECO:0000313" key="1">
    <source>
        <dbReference type="EMBL" id="OIV93567.1"/>
    </source>
</evidence>
<dbReference type="Gramene" id="OIV93567">
    <property type="protein sequence ID" value="OIV93567"/>
    <property type="gene ID" value="TanjilG_04799"/>
</dbReference>
<gene>
    <name evidence="1" type="ORF">TanjilG_04799</name>
</gene>
<dbReference type="EMBL" id="CM007378">
    <property type="protein sequence ID" value="OIV93567.1"/>
    <property type="molecule type" value="Genomic_DNA"/>
</dbReference>
<accession>A0A4P1QS99</accession>
<reference evidence="1 2" key="1">
    <citation type="journal article" date="2017" name="Plant Biotechnol. J.">
        <title>A comprehensive draft genome sequence for lupin (Lupinus angustifolius), an emerging health food: insights into plant-microbe interactions and legume evolution.</title>
        <authorList>
            <person name="Hane J.K."/>
            <person name="Ming Y."/>
            <person name="Kamphuis L.G."/>
            <person name="Nelson M.N."/>
            <person name="Garg G."/>
            <person name="Atkins C.A."/>
            <person name="Bayer P.E."/>
            <person name="Bravo A."/>
            <person name="Bringans S."/>
            <person name="Cannon S."/>
            <person name="Edwards D."/>
            <person name="Foley R."/>
            <person name="Gao L.L."/>
            <person name="Harrison M.J."/>
            <person name="Huang W."/>
            <person name="Hurgobin B."/>
            <person name="Li S."/>
            <person name="Liu C.W."/>
            <person name="McGrath A."/>
            <person name="Morahan G."/>
            <person name="Murray J."/>
            <person name="Weller J."/>
            <person name="Jian J."/>
            <person name="Singh K.B."/>
        </authorList>
    </citation>
    <scope>NUCLEOTIDE SEQUENCE [LARGE SCALE GENOMIC DNA]</scope>
    <source>
        <strain evidence="2">cv. Tanjil</strain>
        <tissue evidence="1">Whole plant</tissue>
    </source>
</reference>
<dbReference type="Proteomes" id="UP000188354">
    <property type="component" value="Chromosome LG18"/>
</dbReference>
<keyword evidence="2" id="KW-1185">Reference proteome</keyword>
<dbReference type="AlphaFoldDB" id="A0A4P1QS99"/>